<keyword evidence="1" id="KW-1133">Transmembrane helix</keyword>
<dbReference type="AlphaFoldDB" id="A0A917V285"/>
<gene>
    <name evidence="2" type="ORF">GCM10011322_10820</name>
</gene>
<organism evidence="2 3">
    <name type="scientific">Salinarimonas ramus</name>
    <dbReference type="NCBI Taxonomy" id="690164"/>
    <lineage>
        <taxon>Bacteria</taxon>
        <taxon>Pseudomonadati</taxon>
        <taxon>Pseudomonadota</taxon>
        <taxon>Alphaproteobacteria</taxon>
        <taxon>Hyphomicrobiales</taxon>
        <taxon>Salinarimonadaceae</taxon>
        <taxon>Salinarimonas</taxon>
    </lineage>
</organism>
<keyword evidence="1" id="KW-0812">Transmembrane</keyword>
<feature type="transmembrane region" description="Helical" evidence="1">
    <location>
        <begin position="28"/>
        <end position="52"/>
    </location>
</feature>
<feature type="transmembrane region" description="Helical" evidence="1">
    <location>
        <begin position="58"/>
        <end position="82"/>
    </location>
</feature>
<protein>
    <submittedName>
        <fullName evidence="2">Uncharacterized protein</fullName>
    </submittedName>
</protein>
<name>A0A917V285_9HYPH</name>
<accession>A0A917V285</accession>
<comment type="caution">
    <text evidence="2">The sequence shown here is derived from an EMBL/GenBank/DDBJ whole genome shotgun (WGS) entry which is preliminary data.</text>
</comment>
<evidence type="ECO:0000313" key="2">
    <source>
        <dbReference type="EMBL" id="GGK26283.1"/>
    </source>
</evidence>
<keyword evidence="3" id="KW-1185">Reference proteome</keyword>
<dbReference type="EMBL" id="BMMF01000003">
    <property type="protein sequence ID" value="GGK26283.1"/>
    <property type="molecule type" value="Genomic_DNA"/>
</dbReference>
<sequence length="130" mass="13610">MEHRTLVDAGGHARAASFDPATNFTAQLAYIGLTPVLALWPLLSTLPVFGLIAGPPSIGWGVMHLFLLISGFWGVFGAWATLRFIRPASVSAQAAPHTGIMPRGTRGLALGAYATVWTIVAMGVVILGVS</sequence>
<dbReference type="RefSeq" id="WP_188910416.1">
    <property type="nucleotide sequence ID" value="NZ_BMMF01000003.1"/>
</dbReference>
<feature type="transmembrane region" description="Helical" evidence="1">
    <location>
        <begin position="108"/>
        <end position="129"/>
    </location>
</feature>
<dbReference type="Proteomes" id="UP000600449">
    <property type="component" value="Unassembled WGS sequence"/>
</dbReference>
<keyword evidence="1" id="KW-0472">Membrane</keyword>
<evidence type="ECO:0000256" key="1">
    <source>
        <dbReference type="SAM" id="Phobius"/>
    </source>
</evidence>
<proteinExistence type="predicted"/>
<evidence type="ECO:0000313" key="3">
    <source>
        <dbReference type="Proteomes" id="UP000600449"/>
    </source>
</evidence>
<reference evidence="2 3" key="1">
    <citation type="journal article" date="2014" name="Int. J. Syst. Evol. Microbiol.">
        <title>Complete genome sequence of Corynebacterium casei LMG S-19264T (=DSM 44701T), isolated from a smear-ripened cheese.</title>
        <authorList>
            <consortium name="US DOE Joint Genome Institute (JGI-PGF)"/>
            <person name="Walter F."/>
            <person name="Albersmeier A."/>
            <person name="Kalinowski J."/>
            <person name="Ruckert C."/>
        </authorList>
    </citation>
    <scope>NUCLEOTIDE SEQUENCE [LARGE SCALE GENOMIC DNA]</scope>
    <source>
        <strain evidence="2 3">CGMCC 1.9161</strain>
    </source>
</reference>